<reference evidence="4 5" key="1">
    <citation type="journal article" date="2008" name="Nature">
        <title>The genome of the choanoflagellate Monosiga brevicollis and the origin of metazoans.</title>
        <authorList>
            <consortium name="JGI Sequencing"/>
            <person name="King N."/>
            <person name="Westbrook M.J."/>
            <person name="Young S.L."/>
            <person name="Kuo A."/>
            <person name="Abedin M."/>
            <person name="Chapman J."/>
            <person name="Fairclough S."/>
            <person name="Hellsten U."/>
            <person name="Isogai Y."/>
            <person name="Letunic I."/>
            <person name="Marr M."/>
            <person name="Pincus D."/>
            <person name="Putnam N."/>
            <person name="Rokas A."/>
            <person name="Wright K.J."/>
            <person name="Zuzow R."/>
            <person name="Dirks W."/>
            <person name="Good M."/>
            <person name="Goodstein D."/>
            <person name="Lemons D."/>
            <person name="Li W."/>
            <person name="Lyons J.B."/>
            <person name="Morris A."/>
            <person name="Nichols S."/>
            <person name="Richter D.J."/>
            <person name="Salamov A."/>
            <person name="Bork P."/>
            <person name="Lim W.A."/>
            <person name="Manning G."/>
            <person name="Miller W.T."/>
            <person name="McGinnis W."/>
            <person name="Shapiro H."/>
            <person name="Tjian R."/>
            <person name="Grigoriev I.V."/>
            <person name="Rokhsar D."/>
        </authorList>
    </citation>
    <scope>NUCLEOTIDE SEQUENCE [LARGE SCALE GENOMIC DNA]</scope>
    <source>
        <strain evidence="5">MX1 / ATCC 50154</strain>
    </source>
</reference>
<dbReference type="PANTHER" id="PTHR16021:SF13">
    <property type="entry name" value="ETS DOMAIN-CONTAINING PROTEIN-RELATED"/>
    <property type="match status" value="1"/>
</dbReference>
<feature type="domain" description="Apple" evidence="3">
    <location>
        <begin position="720"/>
        <end position="760"/>
    </location>
</feature>
<evidence type="ECO:0000259" key="3">
    <source>
        <dbReference type="Pfam" id="PF14295"/>
    </source>
</evidence>
<feature type="region of interest" description="Disordered" evidence="1">
    <location>
        <begin position="392"/>
        <end position="434"/>
    </location>
</feature>
<dbReference type="GeneID" id="5889814"/>
<feature type="region of interest" description="Disordered" evidence="1">
    <location>
        <begin position="1145"/>
        <end position="1167"/>
    </location>
</feature>
<keyword evidence="2" id="KW-0812">Transmembrane</keyword>
<feature type="region of interest" description="Disordered" evidence="1">
    <location>
        <begin position="890"/>
        <end position="916"/>
    </location>
</feature>
<keyword evidence="2" id="KW-0472">Membrane</keyword>
<keyword evidence="5" id="KW-1185">Reference proteome</keyword>
<organism evidence="4 5">
    <name type="scientific">Monosiga brevicollis</name>
    <name type="common">Choanoflagellate</name>
    <dbReference type="NCBI Taxonomy" id="81824"/>
    <lineage>
        <taxon>Eukaryota</taxon>
        <taxon>Choanoflagellata</taxon>
        <taxon>Craspedida</taxon>
        <taxon>Salpingoecidae</taxon>
        <taxon>Monosiga</taxon>
    </lineage>
</organism>
<dbReference type="Proteomes" id="UP000001357">
    <property type="component" value="Unassembled WGS sequence"/>
</dbReference>
<dbReference type="PANTHER" id="PTHR16021">
    <property type="entry name" value="MANSC DOMAIN CONTAINING PROTEIN 1"/>
    <property type="match status" value="1"/>
</dbReference>
<sequence>MVFGGSDLIAALGGCDTGCIDQLVPHVAGPVPASLDLSLVLPQSHNTSRLLALAPNTSIVLGPEQLMLVLQHGLTVRLAADAAVTLPGFSLMAVRCAPGASGFEQVLPNSPDTWSRDGTAVTIADGNNASYGGTAAPLVVVALEGSGTVGIPLTVSTTPSNVVSLLNVRATFGLTAATMPPASVAMTLVVAGARYLLDFAVFAETTPAQTLCLAGPRLLTASEDIGTAHLEIALAANSRLNATIHLLDLQVDAVAQPRALPTPSTPAAELSTDLTPTPLPYTTVDAWSTTTPPLSLAQLLANLDISAYEALPTASDDASGLTFVGYTAETGIVAEFEVDAASAQTCLAGCAARVDCSGLVIEILTSSDLRCSYLASLGTTQTTSLPVQLLSLRKRPPTTDSATSSSPSTSTTALADTTTDADDGSAEPAVVPPEPQITSELRAEFILAYASNGTADGVVLRDYLNATLTRGPFEYEDLSTCFTACADAPADCAAVILTVALADPTKWACNFVTATRGVGVPSAEISRSYVRRSALTTPTALPSTAHPTTTFPSTSVAPATTTSPMHFGRDLMLPHYELVAEGAYSGSNTAATGTSFRFVAADTELQMDATLAECTAACDQSGTCLSLHLTPPRFSDASDMYHCTLLRSIGALVTTSTRSLCFIHQSVASTPGPDSNSTLMAPVVIPPAVAEYFAALEPDANVSGAGYFGWQVATGDDAVLTRFTAVHPDACFGACRSAAQCVALTVQAPSTSGGNPVCVLLDAEVFVGYSTHQRYSFRLVAPTVDPNATTTTSAPTTPLPPVTVPAMYSHVFVPTFEGTQTTNGPPLVYAAIDSAAAVISFRRAPQTPSKCFTACANEPTCSHLVIQTALSSFECYLLRSASASETRTATTTSYSYRRIPEDSSTSPESTTTATSNVASTTITTTISATELRWSLPEAFAADFRLAYVGDNADSQDEPSLEFEGLDDPFTWLLQMEGGMDGEVCLAACLAEDACAAVHLAITAGSSIRCTLFNQVTRARTARDPSYSLVRWTNQTTAAPPTVPPNVEVPSEFALDFAIRHRGGQADYARFATAYNSQAILGESNLNVEVCLNLCKYHERCVGVFVYYPQGEFRCNMLSDLGDTVVADTSVTYSFAKLEDSTTSTTTLIPRSSSQSTASTLEATTMPSTPFPPTTIELRWHLPTAFADEFRLAYVGDNADSTDEPSLEFEAMDDPFAWITQMEGGTDGVACLASCLDTPACVAVHLAVDDGNELLCTLLNEVTRARTARQPSYSLVRRTNATTAIPPTAPPDLTVPAAFADAFAVQFKGGQGTALRFSTAYASSSIIGEVRLNLEVCLDMCNRRPECLGVFAYYPMGAFRCNLLRSLGAAPVSDDEVTYSIGKLISTTTSTTTVAASHPSPPSTTAAPSTALETSASTVPLSTTVEPGVTTTETGVTTTDTGVTTTVSSGSSPAQSTSTSEGTSPFASSTSGPAPSTTIQGSTETSVTAAPSTSASTGSGEDSTTTVPLSSTSTLATNLPSTSTLGLASTSTTSLNNFPSLPSAFENDFLLAHESTGLGLDTDLAFDLNLHSSAFLQNLTLDEDSFSVCVQSCSLSVNCAAFYVRLDLEAEPRTVSCLLLRDANLPVIPDLTRSRSYIKTAQSFFNYTFYLDAPYDELAGTPERRQALRTLIHEALAEAGASLNKATIFIQRGSIVVTVQSSEEEVASVRQAVVQGSVIIQTAQGPIVAQPVLDTTANPGATSVPGVESNRSSKGDSTLAIGLGVAIAAVVLLLIILLVVLMQHRRDTKGRYVIDEAAKPDEIVTDLPAYDNYSAPLFGTDLDRSLARAPSTKLTDQDHDDVYSLHSFKSRSMLMESTTTAPTVVPESDAGITTPPPTRPPQYYNTIPLSPATTTDTELGFPMTPVAGARPNAHSPVHFDTPRPVMASEARSSSPSADVPALSSFRHDGHQQQPVLILDESKMFGGVKEVSV</sequence>
<dbReference type="RefSeq" id="XP_001744609.1">
    <property type="nucleotide sequence ID" value="XM_001744557.1"/>
</dbReference>
<dbReference type="InterPro" id="IPR003609">
    <property type="entry name" value="Pan_app"/>
</dbReference>
<dbReference type="EMBL" id="CH991547">
    <property type="protein sequence ID" value="EDQ90558.1"/>
    <property type="molecule type" value="Genomic_DNA"/>
</dbReference>
<accession>A9UWG0</accession>
<feature type="domain" description="Apple" evidence="3">
    <location>
        <begin position="1575"/>
        <end position="1601"/>
    </location>
</feature>
<name>A9UWG0_MONBE</name>
<feature type="domain" description="Apple" evidence="3">
    <location>
        <begin position="1083"/>
        <end position="1109"/>
    </location>
</feature>
<evidence type="ECO:0000313" key="4">
    <source>
        <dbReference type="EMBL" id="EDQ90558.1"/>
    </source>
</evidence>
<feature type="compositionally biased region" description="Low complexity" evidence="1">
    <location>
        <begin position="398"/>
        <end position="418"/>
    </location>
</feature>
<feature type="transmembrane region" description="Helical" evidence="2">
    <location>
        <begin position="1758"/>
        <end position="1780"/>
    </location>
</feature>
<keyword evidence="2" id="KW-1133">Transmembrane helix</keyword>
<gene>
    <name evidence="4" type="ORF">MONBRDRAFT_24448</name>
</gene>
<feature type="compositionally biased region" description="Polar residues" evidence="1">
    <location>
        <begin position="1145"/>
        <end position="1162"/>
    </location>
</feature>
<dbReference type="InterPro" id="IPR052660">
    <property type="entry name" value="Erythrocyte_Invasion_ImmMod"/>
</dbReference>
<dbReference type="OMA" id="TACANEP"/>
<proteinExistence type="predicted"/>
<feature type="domain" description="Apple" evidence="3">
    <location>
        <begin position="846"/>
        <end position="868"/>
    </location>
</feature>
<evidence type="ECO:0000313" key="5">
    <source>
        <dbReference type="Proteomes" id="UP000001357"/>
    </source>
</evidence>
<evidence type="ECO:0000256" key="2">
    <source>
        <dbReference type="SAM" id="Phobius"/>
    </source>
</evidence>
<dbReference type="Pfam" id="PF14295">
    <property type="entry name" value="PAN_4"/>
    <property type="match status" value="4"/>
</dbReference>
<feature type="region of interest" description="Disordered" evidence="1">
    <location>
        <begin position="1860"/>
        <end position="1883"/>
    </location>
</feature>
<dbReference type="KEGG" id="mbr:MONBRDRAFT_24448"/>
<dbReference type="InParanoid" id="A9UWG0"/>
<feature type="region of interest" description="Disordered" evidence="1">
    <location>
        <begin position="1389"/>
        <end position="1514"/>
    </location>
</feature>
<evidence type="ECO:0000256" key="1">
    <source>
        <dbReference type="SAM" id="MobiDB-lite"/>
    </source>
</evidence>
<protein>
    <recommendedName>
        <fullName evidence="3">Apple domain-containing protein</fullName>
    </recommendedName>
</protein>